<dbReference type="HAMAP" id="MF_01212">
    <property type="entry name" value="dGTPase_type2"/>
    <property type="match status" value="1"/>
</dbReference>
<dbReference type="EMBL" id="WBSL01000003">
    <property type="protein sequence ID" value="MPY66943.1"/>
    <property type="molecule type" value="Genomic_DNA"/>
</dbReference>
<dbReference type="Proteomes" id="UP000484842">
    <property type="component" value="Unassembled WGS sequence"/>
</dbReference>
<dbReference type="GO" id="GO:0006203">
    <property type="term" value="P:dGTP catabolic process"/>
    <property type="evidence" value="ECO:0007669"/>
    <property type="project" value="TreeGrafter"/>
</dbReference>
<feature type="domain" description="HD" evidence="3">
    <location>
        <begin position="80"/>
        <end position="202"/>
    </location>
</feature>
<dbReference type="InterPro" id="IPR026875">
    <property type="entry name" value="PHydrolase_assoc_dom"/>
</dbReference>
<dbReference type="PANTHER" id="PTHR11373:SF43">
    <property type="entry name" value="DEOXYGUANOSINETRIPHOSPHATE TRIPHOSPHOHYDROLASE-LIKE PROTEIN"/>
    <property type="match status" value="1"/>
</dbReference>
<protein>
    <recommendedName>
        <fullName evidence="2">Deoxyguanosinetriphosphate triphosphohydrolase-like protein</fullName>
    </recommendedName>
</protein>
<dbReference type="InterPro" id="IPR006674">
    <property type="entry name" value="HD_domain"/>
</dbReference>
<evidence type="ECO:0000313" key="5">
    <source>
        <dbReference type="Proteomes" id="UP000484842"/>
    </source>
</evidence>
<evidence type="ECO:0000313" key="4">
    <source>
        <dbReference type="EMBL" id="MPY66943.1"/>
    </source>
</evidence>
<dbReference type="InterPro" id="IPR006261">
    <property type="entry name" value="dGTPase"/>
</dbReference>
<dbReference type="PROSITE" id="PS51831">
    <property type="entry name" value="HD"/>
    <property type="match status" value="1"/>
</dbReference>
<dbReference type="GO" id="GO:0008832">
    <property type="term" value="F:dGTPase activity"/>
    <property type="evidence" value="ECO:0007669"/>
    <property type="project" value="TreeGrafter"/>
</dbReference>
<proteinExistence type="inferred from homology"/>
<evidence type="ECO:0000256" key="2">
    <source>
        <dbReference type="HAMAP-Rule" id="MF_01212"/>
    </source>
</evidence>
<keyword evidence="1 2" id="KW-0378">Hydrolase</keyword>
<accession>A0A7X1TRM3</accession>
<evidence type="ECO:0000256" key="1">
    <source>
        <dbReference type="ARBA" id="ARBA00022801"/>
    </source>
</evidence>
<dbReference type="FunFam" id="1.10.3210.10:FF:000024">
    <property type="entry name" value="Deoxyguanosinetriphosphate triphosphohydrolase-like protein"/>
    <property type="match status" value="1"/>
</dbReference>
<organism evidence="4 5">
    <name type="scientific">Deinococcus terrestris</name>
    <dbReference type="NCBI Taxonomy" id="2651870"/>
    <lineage>
        <taxon>Bacteria</taxon>
        <taxon>Thermotogati</taxon>
        <taxon>Deinococcota</taxon>
        <taxon>Deinococci</taxon>
        <taxon>Deinococcales</taxon>
        <taxon>Deinococcaceae</taxon>
        <taxon>Deinococcus</taxon>
    </lineage>
</organism>
<dbReference type="InterPro" id="IPR023023">
    <property type="entry name" value="dNTPase_2"/>
</dbReference>
<gene>
    <name evidence="4" type="primary">dgt</name>
    <name evidence="4" type="ORF">F8S09_09600</name>
</gene>
<dbReference type="InterPro" id="IPR003607">
    <property type="entry name" value="HD/PDEase_dom"/>
</dbReference>
<dbReference type="NCBIfam" id="TIGR01353">
    <property type="entry name" value="dGTP_triPase"/>
    <property type="match status" value="1"/>
</dbReference>
<dbReference type="Gene3D" id="1.10.3210.10">
    <property type="entry name" value="Hypothetical protein af1432"/>
    <property type="match status" value="1"/>
</dbReference>
<dbReference type="PANTHER" id="PTHR11373">
    <property type="entry name" value="DEOXYNUCLEOSIDE TRIPHOSPHATE TRIPHOSPHOHYDROLASE"/>
    <property type="match status" value="1"/>
</dbReference>
<dbReference type="Pfam" id="PF01966">
    <property type="entry name" value="HD"/>
    <property type="match status" value="1"/>
</dbReference>
<dbReference type="SMART" id="SM00471">
    <property type="entry name" value="HDc"/>
    <property type="match status" value="1"/>
</dbReference>
<comment type="similarity">
    <text evidence="2">Belongs to the dGTPase family. Type 2 subfamily.</text>
</comment>
<name>A0A7X1TRM3_9DEIO</name>
<sequence>MFTRADLEAREAAGLAPYATLSRAARGRAFPEPESETRTAFQKDRDRILHTTAFRRLEYKTQVFVNVSLSGGQGDHYRTRLTHTLEVSQVARSVALTLGLNETLAEAIALAHDLGHPPFGHAGERALNALMEGHGAAPDNTFDHNSQACRIVTVLEDRYPDFRGLNLTRDTLDGLNKHNRSGLGPPSLEAQLVDAADALAYTAHDLDDGLRSGLLTPEDLTELPLWAELLRRVPPAAPSLTERDRRTLHRELLGWLIGDLTRATHAAIAESGVGTPEAVRALPERLVTYSPEMRVRLRETGEFLRSRLYRHWRVEMQVEQGTRLLTGLFTALLSRPSMLPPGVRARAEEGGLPRAVCDYVSGMTDRYAAELHAALRPPVPGAGWR</sequence>
<dbReference type="SUPFAM" id="SSF109604">
    <property type="entry name" value="HD-domain/PDEase-like"/>
    <property type="match status" value="1"/>
</dbReference>
<reference evidence="4 5" key="1">
    <citation type="submission" date="2019-10" db="EMBL/GenBank/DDBJ databases">
        <title>Deinococcus sp. isolated from soil.</title>
        <authorList>
            <person name="Li Y."/>
            <person name="Wang J."/>
        </authorList>
    </citation>
    <scope>NUCLEOTIDE SEQUENCE [LARGE SCALE GENOMIC DNA]</scope>
    <source>
        <strain evidence="4 5">SDU3-2</strain>
    </source>
</reference>
<keyword evidence="5" id="KW-1185">Reference proteome</keyword>
<dbReference type="AlphaFoldDB" id="A0A7X1TRM3"/>
<dbReference type="RefSeq" id="WP_152871259.1">
    <property type="nucleotide sequence ID" value="NZ_WBSL01000003.1"/>
</dbReference>
<evidence type="ECO:0000259" key="3">
    <source>
        <dbReference type="PROSITE" id="PS51831"/>
    </source>
</evidence>
<dbReference type="CDD" id="cd00077">
    <property type="entry name" value="HDc"/>
    <property type="match status" value="1"/>
</dbReference>
<dbReference type="InterPro" id="IPR050135">
    <property type="entry name" value="dGTPase-like"/>
</dbReference>
<dbReference type="Pfam" id="PF13286">
    <property type="entry name" value="HD_assoc"/>
    <property type="match status" value="1"/>
</dbReference>
<comment type="caution">
    <text evidence="4">The sequence shown here is derived from an EMBL/GenBank/DDBJ whole genome shotgun (WGS) entry which is preliminary data.</text>
</comment>